<reference evidence="2 3" key="1">
    <citation type="journal article" date="2023" name="Arcadia Sci">
        <title>De novo assembly of a long-read Amblyomma americanum tick genome.</title>
        <authorList>
            <person name="Chou S."/>
            <person name="Poskanzer K.E."/>
            <person name="Rollins M."/>
            <person name="Thuy-Boun P.S."/>
        </authorList>
    </citation>
    <scope>NUCLEOTIDE SEQUENCE [LARGE SCALE GENOMIC DNA]</scope>
    <source>
        <strain evidence="2">F_SG_1</strain>
        <tissue evidence="2">Salivary glands</tissue>
    </source>
</reference>
<dbReference type="Gene3D" id="4.10.40.20">
    <property type="match status" value="1"/>
</dbReference>
<feature type="chain" id="PRO_5042899839" description="Metastriate insulin growth factor binding protein" evidence="1">
    <location>
        <begin position="22"/>
        <end position="116"/>
    </location>
</feature>
<dbReference type="AlphaFoldDB" id="A0AAQ4EEE6"/>
<gene>
    <name evidence="2" type="ORF">V5799_012351</name>
</gene>
<dbReference type="EMBL" id="JARKHS020017332">
    <property type="protein sequence ID" value="KAK8773106.1"/>
    <property type="molecule type" value="Genomic_DNA"/>
</dbReference>
<evidence type="ECO:0008006" key="4">
    <source>
        <dbReference type="Google" id="ProtNLM"/>
    </source>
</evidence>
<proteinExistence type="predicted"/>
<comment type="caution">
    <text evidence="2">The sequence shown here is derived from an EMBL/GenBank/DDBJ whole genome shotgun (WGS) entry which is preliminary data.</text>
</comment>
<dbReference type="Proteomes" id="UP001321473">
    <property type="component" value="Unassembled WGS sequence"/>
</dbReference>
<accession>A0AAQ4EEE6</accession>
<evidence type="ECO:0000313" key="3">
    <source>
        <dbReference type="Proteomes" id="UP001321473"/>
    </source>
</evidence>
<keyword evidence="1" id="KW-0732">Signal</keyword>
<name>A0AAQ4EEE6_AMBAM</name>
<dbReference type="SUPFAM" id="SSF57184">
    <property type="entry name" value="Growth factor receptor domain"/>
    <property type="match status" value="1"/>
</dbReference>
<evidence type="ECO:0000313" key="2">
    <source>
        <dbReference type="EMBL" id="KAK8773106.1"/>
    </source>
</evidence>
<evidence type="ECO:0000256" key="1">
    <source>
        <dbReference type="SAM" id="SignalP"/>
    </source>
</evidence>
<dbReference type="InterPro" id="IPR009030">
    <property type="entry name" value="Growth_fac_rcpt_cys_sf"/>
</dbReference>
<sequence length="116" mass="13021">MQVALVSGVVIFIAVVSSVSATWLPRCDEYVCDKAMCPSRKRCRCGVHLDYCGCCKYCYKCPKEECNPVFNHLCSPGFYCELDDNIRSFAAGGMGHCRPHDDSGAFPKRQNFPRRP</sequence>
<organism evidence="2 3">
    <name type="scientific">Amblyomma americanum</name>
    <name type="common">Lone star tick</name>
    <dbReference type="NCBI Taxonomy" id="6943"/>
    <lineage>
        <taxon>Eukaryota</taxon>
        <taxon>Metazoa</taxon>
        <taxon>Ecdysozoa</taxon>
        <taxon>Arthropoda</taxon>
        <taxon>Chelicerata</taxon>
        <taxon>Arachnida</taxon>
        <taxon>Acari</taxon>
        <taxon>Parasitiformes</taxon>
        <taxon>Ixodida</taxon>
        <taxon>Ixodoidea</taxon>
        <taxon>Ixodidae</taxon>
        <taxon>Amblyomminae</taxon>
        <taxon>Amblyomma</taxon>
    </lineage>
</organism>
<feature type="signal peptide" evidence="1">
    <location>
        <begin position="1"/>
        <end position="21"/>
    </location>
</feature>
<protein>
    <recommendedName>
        <fullName evidence="4">Metastriate insulin growth factor binding protein</fullName>
    </recommendedName>
</protein>
<keyword evidence="3" id="KW-1185">Reference proteome</keyword>